<dbReference type="Proteomes" id="UP000444960">
    <property type="component" value="Unassembled WGS sequence"/>
</dbReference>
<dbReference type="RefSeq" id="WP_161895037.1">
    <property type="nucleotide sequence ID" value="NZ_BJOV01000003.1"/>
</dbReference>
<keyword evidence="2" id="KW-0238">DNA-binding</keyword>
<evidence type="ECO:0000256" key="3">
    <source>
        <dbReference type="ARBA" id="ARBA00023163"/>
    </source>
</evidence>
<dbReference type="InterPro" id="IPR050204">
    <property type="entry name" value="AraC_XylS_family_regulators"/>
</dbReference>
<dbReference type="EMBL" id="BJOV01000003">
    <property type="protein sequence ID" value="GEE01216.1"/>
    <property type="molecule type" value="Genomic_DNA"/>
</dbReference>
<keyword evidence="6" id="KW-1185">Reference proteome</keyword>
<dbReference type="InterPro" id="IPR018060">
    <property type="entry name" value="HTH_AraC"/>
</dbReference>
<dbReference type="InterPro" id="IPR046532">
    <property type="entry name" value="DUF6597"/>
</dbReference>
<feature type="domain" description="HTH araC/xylS-type" evidence="4">
    <location>
        <begin position="112"/>
        <end position="209"/>
    </location>
</feature>
<dbReference type="PROSITE" id="PS01124">
    <property type="entry name" value="HTH_ARAC_FAMILY_2"/>
    <property type="match status" value="1"/>
</dbReference>
<protein>
    <submittedName>
        <fullName evidence="5">AraC family transcriptional regulator</fullName>
    </submittedName>
</protein>
<sequence>MPRVQAWSHRMTDDPVLVYPDGCMDLVWDADGVVHVAGPDTGPRQVVRPAGSTVSGVRFDPGVLPALLCVPADELTDELVPLADVVPRQRLAAVPRLRLDDIADAAARLTVEPWVPLVVGALADGVPVADIADRLGVSERTLHRRACAAFGYGPRRLQVILRAGRAIDLVRSGVDLSDTAAAAGYADYAHLYRDVVRLTGRRPAEFRHAQA</sequence>
<organism evidence="5 6">
    <name type="scientific">Gordonia spumicola</name>
    <dbReference type="NCBI Taxonomy" id="589161"/>
    <lineage>
        <taxon>Bacteria</taxon>
        <taxon>Bacillati</taxon>
        <taxon>Actinomycetota</taxon>
        <taxon>Actinomycetes</taxon>
        <taxon>Mycobacteriales</taxon>
        <taxon>Gordoniaceae</taxon>
        <taxon>Gordonia</taxon>
    </lineage>
</organism>
<gene>
    <name evidence="5" type="ORF">nbrc107696_16620</name>
</gene>
<dbReference type="Gene3D" id="1.10.10.60">
    <property type="entry name" value="Homeodomain-like"/>
    <property type="match status" value="1"/>
</dbReference>
<proteinExistence type="predicted"/>
<evidence type="ECO:0000259" key="4">
    <source>
        <dbReference type="PROSITE" id="PS01124"/>
    </source>
</evidence>
<dbReference type="GO" id="GO:0003700">
    <property type="term" value="F:DNA-binding transcription factor activity"/>
    <property type="evidence" value="ECO:0007669"/>
    <property type="project" value="InterPro"/>
</dbReference>
<accession>A0A7I9V742</accession>
<dbReference type="Pfam" id="PF20240">
    <property type="entry name" value="DUF6597"/>
    <property type="match status" value="1"/>
</dbReference>
<dbReference type="GO" id="GO:0043565">
    <property type="term" value="F:sequence-specific DNA binding"/>
    <property type="evidence" value="ECO:0007669"/>
    <property type="project" value="InterPro"/>
</dbReference>
<keyword evidence="3" id="KW-0804">Transcription</keyword>
<dbReference type="PANTHER" id="PTHR46796">
    <property type="entry name" value="HTH-TYPE TRANSCRIPTIONAL ACTIVATOR RHAS-RELATED"/>
    <property type="match status" value="1"/>
</dbReference>
<keyword evidence="1" id="KW-0805">Transcription regulation</keyword>
<comment type="caution">
    <text evidence="5">The sequence shown here is derived from an EMBL/GenBank/DDBJ whole genome shotgun (WGS) entry which is preliminary data.</text>
</comment>
<reference evidence="6" key="1">
    <citation type="submission" date="2019-06" db="EMBL/GenBank/DDBJ databases">
        <title>Gordonia isolated from sludge of a wastewater treatment plant.</title>
        <authorList>
            <person name="Tamura T."/>
            <person name="Aoyama K."/>
            <person name="Kang Y."/>
            <person name="Saito S."/>
            <person name="Akiyama N."/>
            <person name="Yazawa K."/>
            <person name="Gonoi T."/>
            <person name="Mikami Y."/>
        </authorList>
    </citation>
    <scope>NUCLEOTIDE SEQUENCE [LARGE SCALE GENOMIC DNA]</scope>
    <source>
        <strain evidence="6">NBRC 107696</strain>
    </source>
</reference>
<evidence type="ECO:0000313" key="5">
    <source>
        <dbReference type="EMBL" id="GEE01216.1"/>
    </source>
</evidence>
<evidence type="ECO:0000256" key="1">
    <source>
        <dbReference type="ARBA" id="ARBA00023015"/>
    </source>
</evidence>
<dbReference type="OrthoDB" id="2559672at2"/>
<dbReference type="Pfam" id="PF12833">
    <property type="entry name" value="HTH_18"/>
    <property type="match status" value="1"/>
</dbReference>
<dbReference type="AlphaFoldDB" id="A0A7I9V742"/>
<dbReference type="SMART" id="SM00342">
    <property type="entry name" value="HTH_ARAC"/>
    <property type="match status" value="1"/>
</dbReference>
<evidence type="ECO:0000256" key="2">
    <source>
        <dbReference type="ARBA" id="ARBA00023125"/>
    </source>
</evidence>
<name>A0A7I9V742_9ACTN</name>
<evidence type="ECO:0000313" key="6">
    <source>
        <dbReference type="Proteomes" id="UP000444960"/>
    </source>
</evidence>
<dbReference type="PANTHER" id="PTHR46796:SF15">
    <property type="entry name" value="BLL1074 PROTEIN"/>
    <property type="match status" value="1"/>
</dbReference>